<dbReference type="InterPro" id="IPR002305">
    <property type="entry name" value="aa-tRNA-synth_Ic"/>
</dbReference>
<name>A0A803Y2F9_MELGA</name>
<evidence type="ECO:0000256" key="5">
    <source>
        <dbReference type="ARBA" id="ARBA00022840"/>
    </source>
</evidence>
<dbReference type="SUPFAM" id="SSF52374">
    <property type="entry name" value="Nucleotidylyl transferase"/>
    <property type="match status" value="1"/>
</dbReference>
<keyword evidence="3 9" id="KW-0436">Ligase</keyword>
<evidence type="ECO:0000313" key="11">
    <source>
        <dbReference type="Ensembl" id="ENSMGAP00000025956.1"/>
    </source>
</evidence>
<evidence type="ECO:0000256" key="6">
    <source>
        <dbReference type="ARBA" id="ARBA00022917"/>
    </source>
</evidence>
<evidence type="ECO:0000256" key="8">
    <source>
        <dbReference type="ARBA" id="ARBA00030268"/>
    </source>
</evidence>
<evidence type="ECO:0000256" key="9">
    <source>
        <dbReference type="RuleBase" id="RU363036"/>
    </source>
</evidence>
<proteinExistence type="inferred from homology"/>
<dbReference type="PROSITE" id="PS00178">
    <property type="entry name" value="AA_TRNA_LIGASE_I"/>
    <property type="match status" value="1"/>
</dbReference>
<dbReference type="InterPro" id="IPR001412">
    <property type="entry name" value="aa-tRNA-synth_I_CS"/>
</dbReference>
<comment type="similarity">
    <text evidence="1 9">Belongs to the class-I aminoacyl-tRNA synthetase family.</text>
</comment>
<evidence type="ECO:0000256" key="4">
    <source>
        <dbReference type="ARBA" id="ARBA00022741"/>
    </source>
</evidence>
<keyword evidence="5 9" id="KW-0067">ATP-binding</keyword>
<evidence type="ECO:0000313" key="12">
    <source>
        <dbReference type="Proteomes" id="UP000001645"/>
    </source>
</evidence>
<dbReference type="GeneTree" id="ENSGT00940000153724"/>
<feature type="region of interest" description="Disordered" evidence="10">
    <location>
        <begin position="1"/>
        <end position="22"/>
    </location>
</feature>
<dbReference type="GO" id="GO:0004830">
    <property type="term" value="F:tryptophan-tRNA ligase activity"/>
    <property type="evidence" value="ECO:0007669"/>
    <property type="project" value="UniProtKB-EC"/>
</dbReference>
<dbReference type="GO" id="GO:0005829">
    <property type="term" value="C:cytosol"/>
    <property type="evidence" value="ECO:0007669"/>
    <property type="project" value="TreeGrafter"/>
</dbReference>
<dbReference type="PANTHER" id="PTHR43766">
    <property type="entry name" value="TRYPTOPHAN--TRNA LIGASE, MITOCHONDRIAL"/>
    <property type="match status" value="1"/>
</dbReference>
<dbReference type="AlphaFoldDB" id="A0A803Y2F9"/>
<evidence type="ECO:0000256" key="2">
    <source>
        <dbReference type="ARBA" id="ARBA00013161"/>
    </source>
</evidence>
<dbReference type="Pfam" id="PF00579">
    <property type="entry name" value="tRNA-synt_1b"/>
    <property type="match status" value="1"/>
</dbReference>
<dbReference type="Proteomes" id="UP000001645">
    <property type="component" value="Unplaced"/>
</dbReference>
<dbReference type="Gene3D" id="3.40.50.620">
    <property type="entry name" value="HUPs"/>
    <property type="match status" value="1"/>
</dbReference>
<dbReference type="PANTHER" id="PTHR43766:SF1">
    <property type="entry name" value="TRYPTOPHAN--TRNA LIGASE, MITOCHONDRIAL"/>
    <property type="match status" value="1"/>
</dbReference>
<keyword evidence="6 9" id="KW-0648">Protein biosynthesis</keyword>
<dbReference type="Ensembl" id="ENSMGAT00000024900.1">
    <property type="protein sequence ID" value="ENSMGAP00000025956.1"/>
    <property type="gene ID" value="ENSMGAG00000022802.1"/>
</dbReference>
<dbReference type="InParanoid" id="A0A803Y2F9"/>
<dbReference type="InterPro" id="IPR014729">
    <property type="entry name" value="Rossmann-like_a/b/a_fold"/>
</dbReference>
<accession>A0A803Y2F9</accession>
<keyword evidence="12" id="KW-1185">Reference proteome</keyword>
<keyword evidence="4 9" id="KW-0547">Nucleotide-binding</keyword>
<dbReference type="InterPro" id="IPR002306">
    <property type="entry name" value="Trp-tRNA-ligase"/>
</dbReference>
<organism evidence="11 12">
    <name type="scientific">Meleagris gallopavo</name>
    <name type="common">Wild turkey</name>
    <dbReference type="NCBI Taxonomy" id="9103"/>
    <lineage>
        <taxon>Eukaryota</taxon>
        <taxon>Metazoa</taxon>
        <taxon>Chordata</taxon>
        <taxon>Craniata</taxon>
        <taxon>Vertebrata</taxon>
        <taxon>Euteleostomi</taxon>
        <taxon>Archelosauria</taxon>
        <taxon>Archosauria</taxon>
        <taxon>Dinosauria</taxon>
        <taxon>Saurischia</taxon>
        <taxon>Theropoda</taxon>
        <taxon>Coelurosauria</taxon>
        <taxon>Aves</taxon>
        <taxon>Neognathae</taxon>
        <taxon>Galloanserae</taxon>
        <taxon>Galliformes</taxon>
        <taxon>Phasianidae</taxon>
        <taxon>Meleagridinae</taxon>
        <taxon>Meleagris</taxon>
    </lineage>
</organism>
<keyword evidence="7 9" id="KW-0030">Aminoacyl-tRNA synthetase</keyword>
<evidence type="ECO:0000256" key="1">
    <source>
        <dbReference type="ARBA" id="ARBA00005594"/>
    </source>
</evidence>
<evidence type="ECO:0000256" key="10">
    <source>
        <dbReference type="SAM" id="MobiDB-lite"/>
    </source>
</evidence>
<dbReference type="EC" id="6.1.1.2" evidence="2"/>
<evidence type="ECO:0000256" key="3">
    <source>
        <dbReference type="ARBA" id="ARBA00022598"/>
    </source>
</evidence>
<evidence type="ECO:0000256" key="7">
    <source>
        <dbReference type="ARBA" id="ARBA00023146"/>
    </source>
</evidence>
<sequence>MSSYTPTNQRPQAMTGDRPTGPLHLGHYVGSLRSRLELQHTHNLTILVADLQALTDNAGNPQKVSHYIPEVVLDYLAVGLDPAKCRFVLQSAVPELAELTVLLLNLVSVAHLERNPTVRSEITQRGFARDIPAGFMCYPVSQAADII</sequence>
<reference evidence="11" key="1">
    <citation type="journal article" date="2010" name="PLoS Biol.">
        <title>Multi-platform next-generation sequencing of the domestic turkey (Meleagris gallopavo): genome assembly and analysis.</title>
        <authorList>
            <person name="Dalloul R.A."/>
            <person name="Long J.A."/>
            <person name="Zimin A.V."/>
            <person name="Aslam L."/>
            <person name="Beal K."/>
            <person name="Blomberg L.A."/>
            <person name="Bouffard P."/>
            <person name="Burt D.W."/>
            <person name="Crasta O."/>
            <person name="Crooijmans R.P."/>
            <person name="Cooper K."/>
            <person name="Coulombe R.A."/>
            <person name="De S."/>
            <person name="Delany M.E."/>
            <person name="Dodgson J.B."/>
            <person name="Dong J.J."/>
            <person name="Evans C."/>
            <person name="Frederickson K.M."/>
            <person name="Flicek P."/>
            <person name="Florea L."/>
            <person name="Folkerts O."/>
            <person name="Groenen M.A."/>
            <person name="Harkins T.T."/>
            <person name="Herrero J."/>
            <person name="Hoffmann S."/>
            <person name="Megens H.J."/>
            <person name="Jiang A."/>
            <person name="de Jong P."/>
            <person name="Kaiser P."/>
            <person name="Kim H."/>
            <person name="Kim K.W."/>
            <person name="Kim S."/>
            <person name="Langenberger D."/>
            <person name="Lee M.K."/>
            <person name="Lee T."/>
            <person name="Mane S."/>
            <person name="Marcais G."/>
            <person name="Marz M."/>
            <person name="McElroy A.P."/>
            <person name="Modise T."/>
            <person name="Nefedov M."/>
            <person name="Notredame C."/>
            <person name="Paton I.R."/>
            <person name="Payne W.S."/>
            <person name="Pertea G."/>
            <person name="Prickett D."/>
            <person name="Puiu D."/>
            <person name="Qioa D."/>
            <person name="Raineri E."/>
            <person name="Ruffier M."/>
            <person name="Salzberg S.L."/>
            <person name="Schatz M.C."/>
            <person name="Scheuring C."/>
            <person name="Schmidt C.J."/>
            <person name="Schroeder S."/>
            <person name="Searle S.M."/>
            <person name="Smith E.J."/>
            <person name="Smith J."/>
            <person name="Sonstegard T.S."/>
            <person name="Stadler P.F."/>
            <person name="Tafer H."/>
            <person name="Tu Z.J."/>
            <person name="Van Tassell C.P."/>
            <person name="Vilella A.J."/>
            <person name="Williams K.P."/>
            <person name="Yorke J.A."/>
            <person name="Zhang L."/>
            <person name="Zhang H.B."/>
            <person name="Zhang X."/>
            <person name="Zhang Y."/>
            <person name="Reed K.M."/>
        </authorList>
    </citation>
    <scope>NUCLEOTIDE SEQUENCE [LARGE SCALE GENOMIC DNA]</scope>
</reference>
<reference evidence="11" key="2">
    <citation type="submission" date="2025-08" db="UniProtKB">
        <authorList>
            <consortium name="Ensembl"/>
        </authorList>
    </citation>
    <scope>IDENTIFICATION</scope>
</reference>
<dbReference type="GO" id="GO:0006436">
    <property type="term" value="P:tryptophanyl-tRNA aminoacylation"/>
    <property type="evidence" value="ECO:0007669"/>
    <property type="project" value="InterPro"/>
</dbReference>
<reference evidence="11" key="3">
    <citation type="submission" date="2025-09" db="UniProtKB">
        <authorList>
            <consortium name="Ensembl"/>
        </authorList>
    </citation>
    <scope>IDENTIFICATION</scope>
</reference>
<dbReference type="PRINTS" id="PR01039">
    <property type="entry name" value="TRNASYNTHTRP"/>
</dbReference>
<dbReference type="GO" id="GO:0005524">
    <property type="term" value="F:ATP binding"/>
    <property type="evidence" value="ECO:0007669"/>
    <property type="project" value="UniProtKB-KW"/>
</dbReference>
<feature type="compositionally biased region" description="Polar residues" evidence="10">
    <location>
        <begin position="1"/>
        <end position="12"/>
    </location>
</feature>
<dbReference type="InterPro" id="IPR050203">
    <property type="entry name" value="Trp-tRNA_synthetase"/>
</dbReference>
<protein>
    <recommendedName>
        <fullName evidence="2">tryptophan--tRNA ligase</fullName>
        <ecNumber evidence="2">6.1.1.2</ecNumber>
    </recommendedName>
    <alternativeName>
        <fullName evidence="8">Tryptophanyl-tRNA synthetase</fullName>
    </alternativeName>
</protein>